<feature type="domain" description="Methyltransferase" evidence="1">
    <location>
        <begin position="47"/>
        <end position="141"/>
    </location>
</feature>
<accession>A0A386HRQ9</accession>
<dbReference type="GO" id="GO:0008168">
    <property type="term" value="F:methyltransferase activity"/>
    <property type="evidence" value="ECO:0007669"/>
    <property type="project" value="UniProtKB-KW"/>
</dbReference>
<dbReference type="Gene3D" id="3.40.50.150">
    <property type="entry name" value="Vaccinia Virus protein VP39"/>
    <property type="match status" value="1"/>
</dbReference>
<sequence length="242" mass="27636">MKVKAHYDTHLGKFYSWMVGDFDIKQKEQQDYFISQNVTVSDSGIALDLGAGHGLQSVSLAKIGFKVIAIDFNEQLLSELEANKSDLTIEVVSDDIRFVRNYATTNPELIVCAGDTITHLGDNFEIEQFIRDCAGILNKNGKIFLSFRDYSHPLRGDNRFIPVKSDENKILTCCLDYFDDRILVTDLLHAKTDAGWQQMVSSYYKIRINESWLIKLLKNIGFDILVHETVNRMIIIIAQKTF</sequence>
<proteinExistence type="predicted"/>
<dbReference type="GO" id="GO:0032259">
    <property type="term" value="P:methylation"/>
    <property type="evidence" value="ECO:0007669"/>
    <property type="project" value="UniProtKB-KW"/>
</dbReference>
<dbReference type="SUPFAM" id="SSF53335">
    <property type="entry name" value="S-adenosyl-L-methionine-dependent methyltransferases"/>
    <property type="match status" value="1"/>
</dbReference>
<dbReference type="KEGG" id="ark:D6B99_12460"/>
<dbReference type="InterPro" id="IPR041698">
    <property type="entry name" value="Methyltransf_25"/>
</dbReference>
<keyword evidence="3" id="KW-1185">Reference proteome</keyword>
<reference evidence="2 3" key="1">
    <citation type="submission" date="2018-09" db="EMBL/GenBank/DDBJ databases">
        <title>Arachidicoccus sp. nov., a bacterium isolated from soil.</title>
        <authorList>
            <person name="Weon H.-Y."/>
            <person name="Kwon S.-W."/>
            <person name="Lee S.A."/>
        </authorList>
    </citation>
    <scope>NUCLEOTIDE SEQUENCE [LARGE SCALE GENOMIC DNA]</scope>
    <source>
        <strain evidence="2 3">KIS59-12</strain>
    </source>
</reference>
<dbReference type="OrthoDB" id="9804312at2"/>
<protein>
    <submittedName>
        <fullName evidence="2">Methyltransferase domain-containing protein</fullName>
    </submittedName>
</protein>
<evidence type="ECO:0000259" key="1">
    <source>
        <dbReference type="Pfam" id="PF13649"/>
    </source>
</evidence>
<dbReference type="Pfam" id="PF13649">
    <property type="entry name" value="Methyltransf_25"/>
    <property type="match status" value="1"/>
</dbReference>
<keyword evidence="2" id="KW-0489">Methyltransferase</keyword>
<evidence type="ECO:0000313" key="3">
    <source>
        <dbReference type="Proteomes" id="UP000266118"/>
    </source>
</evidence>
<dbReference type="InterPro" id="IPR029063">
    <property type="entry name" value="SAM-dependent_MTases_sf"/>
</dbReference>
<dbReference type="RefSeq" id="WP_119988973.1">
    <property type="nucleotide sequence ID" value="NZ_CP032489.1"/>
</dbReference>
<gene>
    <name evidence="2" type="ORF">D6B99_12460</name>
</gene>
<dbReference type="Proteomes" id="UP000266118">
    <property type="component" value="Chromosome"/>
</dbReference>
<name>A0A386HRQ9_9BACT</name>
<dbReference type="EMBL" id="CP032489">
    <property type="protein sequence ID" value="AYD48339.1"/>
    <property type="molecule type" value="Genomic_DNA"/>
</dbReference>
<dbReference type="Gene3D" id="2.20.25.110">
    <property type="entry name" value="S-adenosyl-L-methionine-dependent methyltransferases"/>
    <property type="match status" value="1"/>
</dbReference>
<evidence type="ECO:0000313" key="2">
    <source>
        <dbReference type="EMBL" id="AYD48339.1"/>
    </source>
</evidence>
<dbReference type="AlphaFoldDB" id="A0A386HRQ9"/>
<keyword evidence="2" id="KW-0808">Transferase</keyword>
<organism evidence="2 3">
    <name type="scientific">Arachidicoccus soli</name>
    <dbReference type="NCBI Taxonomy" id="2341117"/>
    <lineage>
        <taxon>Bacteria</taxon>
        <taxon>Pseudomonadati</taxon>
        <taxon>Bacteroidota</taxon>
        <taxon>Chitinophagia</taxon>
        <taxon>Chitinophagales</taxon>
        <taxon>Chitinophagaceae</taxon>
        <taxon>Arachidicoccus</taxon>
    </lineage>
</organism>
<dbReference type="CDD" id="cd02440">
    <property type="entry name" value="AdoMet_MTases"/>
    <property type="match status" value="1"/>
</dbReference>